<dbReference type="EMBL" id="JACBZT010000001">
    <property type="protein sequence ID" value="NYJ04702.1"/>
    <property type="molecule type" value="Genomic_DNA"/>
</dbReference>
<feature type="transmembrane region" description="Helical" evidence="6">
    <location>
        <begin position="165"/>
        <end position="186"/>
    </location>
</feature>
<reference evidence="7 8" key="1">
    <citation type="submission" date="2020-07" db="EMBL/GenBank/DDBJ databases">
        <title>Sequencing the genomes of 1000 actinobacteria strains.</title>
        <authorList>
            <person name="Klenk H.-P."/>
        </authorList>
    </citation>
    <scope>NUCLEOTIDE SEQUENCE [LARGE SCALE GENOMIC DNA]</scope>
    <source>
        <strain evidence="7 8">DSM 104001</strain>
    </source>
</reference>
<dbReference type="AlphaFoldDB" id="A0A853CDM8"/>
<protein>
    <submittedName>
        <fullName evidence="7">Membrane protein</fullName>
    </submittedName>
</protein>
<dbReference type="Pfam" id="PF03631">
    <property type="entry name" value="Virul_fac_BrkB"/>
    <property type="match status" value="1"/>
</dbReference>
<evidence type="ECO:0000256" key="6">
    <source>
        <dbReference type="SAM" id="Phobius"/>
    </source>
</evidence>
<evidence type="ECO:0000256" key="3">
    <source>
        <dbReference type="ARBA" id="ARBA00022692"/>
    </source>
</evidence>
<name>A0A853CDM8_9ACTN</name>
<dbReference type="InterPro" id="IPR017039">
    <property type="entry name" value="Virul_fac_BrkB"/>
</dbReference>
<dbReference type="PANTHER" id="PTHR30213:SF1">
    <property type="entry name" value="INNER MEMBRANE PROTEIN YHJD"/>
    <property type="match status" value="1"/>
</dbReference>
<organism evidence="7 8">
    <name type="scientific">Petropleomorpha daqingensis</name>
    <dbReference type="NCBI Taxonomy" id="2026353"/>
    <lineage>
        <taxon>Bacteria</taxon>
        <taxon>Bacillati</taxon>
        <taxon>Actinomycetota</taxon>
        <taxon>Actinomycetes</taxon>
        <taxon>Geodermatophilales</taxon>
        <taxon>Geodermatophilaceae</taxon>
        <taxon>Petropleomorpha</taxon>
    </lineage>
</organism>
<dbReference type="PANTHER" id="PTHR30213">
    <property type="entry name" value="INNER MEMBRANE PROTEIN YHJD"/>
    <property type="match status" value="1"/>
</dbReference>
<feature type="transmembrane region" description="Helical" evidence="6">
    <location>
        <begin position="270"/>
        <end position="289"/>
    </location>
</feature>
<proteinExistence type="predicted"/>
<keyword evidence="3 6" id="KW-0812">Transmembrane</keyword>
<comment type="caution">
    <text evidence="7">The sequence shown here is derived from an EMBL/GenBank/DDBJ whole genome shotgun (WGS) entry which is preliminary data.</text>
</comment>
<accession>A0A853CDM8</accession>
<dbReference type="GO" id="GO:0005886">
    <property type="term" value="C:plasma membrane"/>
    <property type="evidence" value="ECO:0007669"/>
    <property type="project" value="UniProtKB-SubCell"/>
</dbReference>
<evidence type="ECO:0000313" key="7">
    <source>
        <dbReference type="EMBL" id="NYJ04702.1"/>
    </source>
</evidence>
<gene>
    <name evidence="7" type="ORF">GGQ55_000980</name>
</gene>
<dbReference type="Proteomes" id="UP000541969">
    <property type="component" value="Unassembled WGS sequence"/>
</dbReference>
<dbReference type="RefSeq" id="WP_179715389.1">
    <property type="nucleotide sequence ID" value="NZ_JACBZT010000001.1"/>
</dbReference>
<feature type="transmembrane region" description="Helical" evidence="6">
    <location>
        <begin position="240"/>
        <end position="264"/>
    </location>
</feature>
<feature type="transmembrane region" description="Helical" evidence="6">
    <location>
        <begin position="53"/>
        <end position="81"/>
    </location>
</feature>
<evidence type="ECO:0000256" key="5">
    <source>
        <dbReference type="ARBA" id="ARBA00023136"/>
    </source>
</evidence>
<keyword evidence="5 6" id="KW-0472">Membrane</keyword>
<evidence type="ECO:0000256" key="1">
    <source>
        <dbReference type="ARBA" id="ARBA00004651"/>
    </source>
</evidence>
<keyword evidence="4 6" id="KW-1133">Transmembrane helix</keyword>
<keyword evidence="2" id="KW-1003">Cell membrane</keyword>
<comment type="subcellular location">
    <subcellularLocation>
        <location evidence="1">Cell membrane</location>
        <topology evidence="1">Multi-pass membrane protein</topology>
    </subcellularLocation>
</comment>
<evidence type="ECO:0000256" key="2">
    <source>
        <dbReference type="ARBA" id="ARBA00022475"/>
    </source>
</evidence>
<evidence type="ECO:0000313" key="8">
    <source>
        <dbReference type="Proteomes" id="UP000541969"/>
    </source>
</evidence>
<feature type="transmembrane region" description="Helical" evidence="6">
    <location>
        <begin position="114"/>
        <end position="134"/>
    </location>
</feature>
<sequence>MTTPPERRRSLWARLSGIPAAFEALKARLRARWPFVDHLARAGGRYRRRQGDLMAAGVTYFGFLSLFPLLLLVGSIAGLVLSGNSLLQQELYDAIREAVPGKTGDWLVEQVQNAISSAGVVGIIGLVGFLYAGLRLMDQLRIGMERIWKGRVDDPEFLRDNLQDVVALFALFVAGLLSLSLTVLVTQATTRVLSFLGLDDATGVGVLTQVLAIGLALAGDTLIFLWLLRFVPSVNHPFRLLLPGALFGAAGIEVLKVFGGVYLALISRSVTSAAFGGAVGILVWINLVARFSFYTAAWTASSTAIEAASQEASRTEPADAA</sequence>
<keyword evidence="8" id="KW-1185">Reference proteome</keyword>
<feature type="transmembrane region" description="Helical" evidence="6">
    <location>
        <begin position="206"/>
        <end position="228"/>
    </location>
</feature>
<evidence type="ECO:0000256" key="4">
    <source>
        <dbReference type="ARBA" id="ARBA00022989"/>
    </source>
</evidence>